<dbReference type="PANTHER" id="PTHR34980:SF2">
    <property type="entry name" value="INNER MEMBRANE PROTEIN YHAH-RELATED"/>
    <property type="match status" value="1"/>
</dbReference>
<organism evidence="2 3">
    <name type="scientific">Uliginosibacterium paludis</name>
    <dbReference type="NCBI Taxonomy" id="1615952"/>
    <lineage>
        <taxon>Bacteria</taxon>
        <taxon>Pseudomonadati</taxon>
        <taxon>Pseudomonadota</taxon>
        <taxon>Betaproteobacteria</taxon>
        <taxon>Rhodocyclales</taxon>
        <taxon>Zoogloeaceae</taxon>
        <taxon>Uliginosibacterium</taxon>
    </lineage>
</organism>
<evidence type="ECO:0000313" key="2">
    <source>
        <dbReference type="EMBL" id="MET1491280.1"/>
    </source>
</evidence>
<dbReference type="PANTHER" id="PTHR34980">
    <property type="entry name" value="INNER MEMBRANE PROTEIN-RELATED-RELATED"/>
    <property type="match status" value="1"/>
</dbReference>
<dbReference type="Pfam" id="PF05656">
    <property type="entry name" value="DUF805"/>
    <property type="match status" value="1"/>
</dbReference>
<feature type="transmembrane region" description="Helical" evidence="1">
    <location>
        <begin position="49"/>
        <end position="69"/>
    </location>
</feature>
<keyword evidence="1" id="KW-0472">Membrane</keyword>
<dbReference type="Proteomes" id="UP001548590">
    <property type="component" value="Unassembled WGS sequence"/>
</dbReference>
<comment type="caution">
    <text evidence="2">The sequence shown here is derived from an EMBL/GenBank/DDBJ whole genome shotgun (WGS) entry which is preliminary data.</text>
</comment>
<evidence type="ECO:0000256" key="1">
    <source>
        <dbReference type="SAM" id="Phobius"/>
    </source>
</evidence>
<reference evidence="2 3" key="1">
    <citation type="submission" date="2024-07" db="EMBL/GenBank/DDBJ databases">
        <title>Uliginosibacterium paludis KCTC:42655.</title>
        <authorList>
            <person name="Kim M.K."/>
        </authorList>
    </citation>
    <scope>NUCLEOTIDE SEQUENCE [LARGE SCALE GENOMIC DNA]</scope>
    <source>
        <strain evidence="2 3">KCTC 42655</strain>
    </source>
</reference>
<sequence>MNSIRFTLRRWADFHGRSCRSEFWLWFAFHAAVLLGLQLAGAITGLAVFGWLMTAFQIVVLLPALAVGVRRMHDTGRSGWWVLLGLLPVVGGLLFLFMAAQRGEEWFNPFGPALQA</sequence>
<keyword evidence="1" id="KW-1133">Transmembrane helix</keyword>
<feature type="transmembrane region" description="Helical" evidence="1">
    <location>
        <begin position="81"/>
        <end position="100"/>
    </location>
</feature>
<feature type="transmembrane region" description="Helical" evidence="1">
    <location>
        <begin position="23"/>
        <end position="43"/>
    </location>
</feature>
<protein>
    <submittedName>
        <fullName evidence="2">DUF805 domain-containing protein</fullName>
    </submittedName>
</protein>
<dbReference type="EMBL" id="JBEWLZ010000010">
    <property type="protein sequence ID" value="MET1491280.1"/>
    <property type="molecule type" value="Genomic_DNA"/>
</dbReference>
<evidence type="ECO:0000313" key="3">
    <source>
        <dbReference type="Proteomes" id="UP001548590"/>
    </source>
</evidence>
<dbReference type="InterPro" id="IPR008523">
    <property type="entry name" value="DUF805"/>
</dbReference>
<accession>A0ABV2CTL8</accession>
<gene>
    <name evidence="2" type="ORF">ABVT11_15680</name>
</gene>
<keyword evidence="1" id="KW-0812">Transmembrane</keyword>
<dbReference type="RefSeq" id="WP_345930311.1">
    <property type="nucleotide sequence ID" value="NZ_JBDIVF010000016.1"/>
</dbReference>
<keyword evidence="3" id="KW-1185">Reference proteome</keyword>
<name>A0ABV2CTL8_9RHOO</name>
<proteinExistence type="predicted"/>